<dbReference type="Proteomes" id="UP000236161">
    <property type="component" value="Unassembled WGS sequence"/>
</dbReference>
<reference evidence="4 5" key="1">
    <citation type="journal article" date="2017" name="Nature">
        <title>The Apostasia genome and the evolution of orchids.</title>
        <authorList>
            <person name="Zhang G.Q."/>
            <person name="Liu K.W."/>
            <person name="Li Z."/>
            <person name="Lohaus R."/>
            <person name="Hsiao Y.Y."/>
            <person name="Niu S.C."/>
            <person name="Wang J.Y."/>
            <person name="Lin Y.C."/>
            <person name="Xu Q."/>
            <person name="Chen L.J."/>
            <person name="Yoshida K."/>
            <person name="Fujiwara S."/>
            <person name="Wang Z.W."/>
            <person name="Zhang Y.Q."/>
            <person name="Mitsuda N."/>
            <person name="Wang M."/>
            <person name="Liu G.H."/>
            <person name="Pecoraro L."/>
            <person name="Huang H.X."/>
            <person name="Xiao X.J."/>
            <person name="Lin M."/>
            <person name="Wu X.Y."/>
            <person name="Wu W.L."/>
            <person name="Chen Y.Y."/>
            <person name="Chang S.B."/>
            <person name="Sakamoto S."/>
            <person name="Ohme-Takagi M."/>
            <person name="Yagi M."/>
            <person name="Zeng S.J."/>
            <person name="Shen C.Y."/>
            <person name="Yeh C.M."/>
            <person name="Luo Y.B."/>
            <person name="Tsai W.C."/>
            <person name="Van de Peer Y."/>
            <person name="Liu Z.J."/>
        </authorList>
    </citation>
    <scope>NUCLEOTIDE SEQUENCE [LARGE SCALE GENOMIC DNA]</scope>
    <source>
        <strain evidence="5">cv. Shenzhen</strain>
        <tissue evidence="4">Stem</tissue>
    </source>
</reference>
<dbReference type="AlphaFoldDB" id="A0A2I0B9T0"/>
<dbReference type="EMBL" id="KZ451903">
    <property type="protein sequence ID" value="PKA64550.1"/>
    <property type="molecule type" value="Genomic_DNA"/>
</dbReference>
<dbReference type="Gene3D" id="3.40.50.2000">
    <property type="entry name" value="Glycogen Phosphorylase B"/>
    <property type="match status" value="2"/>
</dbReference>
<evidence type="ECO:0000313" key="4">
    <source>
        <dbReference type="EMBL" id="PKA64550.1"/>
    </source>
</evidence>
<dbReference type="Pfam" id="PF26168">
    <property type="entry name" value="Glyco_transf_N"/>
    <property type="match status" value="1"/>
</dbReference>
<sequence length="377" mass="41813">MREAPAKLHFALIPLMSQGHMIPMLDIARLLAERGATVTYITTPINAARINRVSGLPIRFAELPFPAAAASLPEGCENVDLVPSKELLIPFFSRALSLFREVVEDYLRQGQLLNLLPSPSCIIADSCITWAGPVARSIGARHLVFHGPSCFSLLCSMLIDRHKVLQTVADDLEHFVVPELPYKIVVNRAQAPGWFNTLGLEKMRQEIFAGEAAADGVVLNSCEELELYFIEKYREAMGKKIAVWPIGPLSLCNKDFDSKAARGNPAAIDVELLLSWLDAKVAGSVVFVSFGSISRTPPRQLMEVGCGLETSGYPFVWVVKESGSFSCPEVERWMKEFEQRTTKEQRGLIVKGWAPQVKIVLLISLRTSFHSQHQIIN</sequence>
<dbReference type="GO" id="GO:0035251">
    <property type="term" value="F:UDP-glucosyltransferase activity"/>
    <property type="evidence" value="ECO:0007669"/>
    <property type="project" value="TreeGrafter"/>
</dbReference>
<evidence type="ECO:0000259" key="3">
    <source>
        <dbReference type="Pfam" id="PF26168"/>
    </source>
</evidence>
<evidence type="ECO:0000256" key="2">
    <source>
        <dbReference type="ARBA" id="ARBA00022679"/>
    </source>
</evidence>
<keyword evidence="5" id="KW-1185">Reference proteome</keyword>
<dbReference type="EC" id="2.4.1.-" evidence="4"/>
<evidence type="ECO:0000256" key="1">
    <source>
        <dbReference type="ARBA" id="ARBA00009995"/>
    </source>
</evidence>
<organism evidence="4 5">
    <name type="scientific">Apostasia shenzhenica</name>
    <dbReference type="NCBI Taxonomy" id="1088818"/>
    <lineage>
        <taxon>Eukaryota</taxon>
        <taxon>Viridiplantae</taxon>
        <taxon>Streptophyta</taxon>
        <taxon>Embryophyta</taxon>
        <taxon>Tracheophyta</taxon>
        <taxon>Spermatophyta</taxon>
        <taxon>Magnoliopsida</taxon>
        <taxon>Liliopsida</taxon>
        <taxon>Asparagales</taxon>
        <taxon>Orchidaceae</taxon>
        <taxon>Apostasioideae</taxon>
        <taxon>Apostasia</taxon>
    </lineage>
</organism>
<feature type="domain" description="Glycosyltransferase N-terminal" evidence="3">
    <location>
        <begin position="12"/>
        <end position="249"/>
    </location>
</feature>
<gene>
    <name evidence="4" type="primary">UGT73C3</name>
    <name evidence="4" type="ORF">AXF42_Ash007295</name>
</gene>
<dbReference type="InterPro" id="IPR002213">
    <property type="entry name" value="UDP_glucos_trans"/>
</dbReference>
<dbReference type="STRING" id="1088818.A0A2I0B9T0"/>
<protein>
    <submittedName>
        <fullName evidence="4">UDP-glycosyltransferase 73C3</fullName>
        <ecNumber evidence="4">2.4.1.-</ecNumber>
    </submittedName>
</protein>
<keyword evidence="2 4" id="KW-0808">Transferase</keyword>
<dbReference type="CDD" id="cd03784">
    <property type="entry name" value="GT1_Gtf-like"/>
    <property type="match status" value="1"/>
</dbReference>
<accession>A0A2I0B9T0</accession>
<name>A0A2I0B9T0_9ASPA</name>
<dbReference type="PANTHER" id="PTHR48047:SF182">
    <property type="entry name" value="GLYCOSYLTRANSFERASE"/>
    <property type="match status" value="1"/>
</dbReference>
<dbReference type="SUPFAM" id="SSF53756">
    <property type="entry name" value="UDP-Glycosyltransferase/glycogen phosphorylase"/>
    <property type="match status" value="1"/>
</dbReference>
<evidence type="ECO:0000313" key="5">
    <source>
        <dbReference type="Proteomes" id="UP000236161"/>
    </source>
</evidence>
<keyword evidence="4" id="KW-0328">Glycosyltransferase</keyword>
<comment type="similarity">
    <text evidence="1">Belongs to the UDP-glycosyltransferase family.</text>
</comment>
<dbReference type="PANTHER" id="PTHR48047">
    <property type="entry name" value="GLYCOSYLTRANSFERASE"/>
    <property type="match status" value="1"/>
</dbReference>
<dbReference type="OrthoDB" id="784167at2759"/>
<proteinExistence type="inferred from homology"/>
<dbReference type="InterPro" id="IPR058980">
    <property type="entry name" value="Glyco_transf_N"/>
</dbReference>